<organism evidence="2 3">
    <name type="scientific">Platanthera guangdongensis</name>
    <dbReference type="NCBI Taxonomy" id="2320717"/>
    <lineage>
        <taxon>Eukaryota</taxon>
        <taxon>Viridiplantae</taxon>
        <taxon>Streptophyta</taxon>
        <taxon>Embryophyta</taxon>
        <taxon>Tracheophyta</taxon>
        <taxon>Spermatophyta</taxon>
        <taxon>Magnoliopsida</taxon>
        <taxon>Liliopsida</taxon>
        <taxon>Asparagales</taxon>
        <taxon>Orchidaceae</taxon>
        <taxon>Orchidoideae</taxon>
        <taxon>Orchideae</taxon>
        <taxon>Orchidinae</taxon>
        <taxon>Platanthera</taxon>
    </lineage>
</organism>
<dbReference type="Proteomes" id="UP001412067">
    <property type="component" value="Unassembled WGS sequence"/>
</dbReference>
<name>A0ABR2LVJ9_9ASPA</name>
<feature type="region of interest" description="Disordered" evidence="1">
    <location>
        <begin position="43"/>
        <end position="82"/>
    </location>
</feature>
<accession>A0ABR2LVJ9</accession>
<comment type="caution">
    <text evidence="2">The sequence shown here is derived from an EMBL/GenBank/DDBJ whole genome shotgun (WGS) entry which is preliminary data.</text>
</comment>
<dbReference type="EMBL" id="JBBWWR010000014">
    <property type="protein sequence ID" value="KAK8952841.1"/>
    <property type="molecule type" value="Genomic_DNA"/>
</dbReference>
<gene>
    <name evidence="2" type="ORF">KSP40_PGU013956</name>
</gene>
<evidence type="ECO:0000256" key="1">
    <source>
        <dbReference type="SAM" id="MobiDB-lite"/>
    </source>
</evidence>
<sequence length="122" mass="13679">MILRQFYVTLLKTQTNLYHLSKVLPNPSPRFSPDPNRLRFLNPKGGSFGSRLMASASRSGDARRRNYAPLPPASADKVRNLPVSQSPSFSPLLQYFGSNAELFITRFRNVLSRGDARSGPRL</sequence>
<proteinExistence type="predicted"/>
<keyword evidence="3" id="KW-1185">Reference proteome</keyword>
<reference evidence="2 3" key="1">
    <citation type="journal article" date="2022" name="Nat. Plants">
        <title>Genomes of leafy and leafless Platanthera orchids illuminate the evolution of mycoheterotrophy.</title>
        <authorList>
            <person name="Li M.H."/>
            <person name="Liu K.W."/>
            <person name="Li Z."/>
            <person name="Lu H.C."/>
            <person name="Ye Q.L."/>
            <person name="Zhang D."/>
            <person name="Wang J.Y."/>
            <person name="Li Y.F."/>
            <person name="Zhong Z.M."/>
            <person name="Liu X."/>
            <person name="Yu X."/>
            <person name="Liu D.K."/>
            <person name="Tu X.D."/>
            <person name="Liu B."/>
            <person name="Hao Y."/>
            <person name="Liao X.Y."/>
            <person name="Jiang Y.T."/>
            <person name="Sun W.H."/>
            <person name="Chen J."/>
            <person name="Chen Y.Q."/>
            <person name="Ai Y."/>
            <person name="Zhai J.W."/>
            <person name="Wu S.S."/>
            <person name="Zhou Z."/>
            <person name="Hsiao Y.Y."/>
            <person name="Wu W.L."/>
            <person name="Chen Y.Y."/>
            <person name="Lin Y.F."/>
            <person name="Hsu J.L."/>
            <person name="Li C.Y."/>
            <person name="Wang Z.W."/>
            <person name="Zhao X."/>
            <person name="Zhong W.Y."/>
            <person name="Ma X.K."/>
            <person name="Ma L."/>
            <person name="Huang J."/>
            <person name="Chen G.Z."/>
            <person name="Huang M.Z."/>
            <person name="Huang L."/>
            <person name="Peng D.H."/>
            <person name="Luo Y.B."/>
            <person name="Zou S.Q."/>
            <person name="Chen S.P."/>
            <person name="Lan S."/>
            <person name="Tsai W.C."/>
            <person name="Van de Peer Y."/>
            <person name="Liu Z.J."/>
        </authorList>
    </citation>
    <scope>NUCLEOTIDE SEQUENCE [LARGE SCALE GENOMIC DNA]</scope>
    <source>
        <strain evidence="2">Lor288</strain>
    </source>
</reference>
<evidence type="ECO:0000313" key="2">
    <source>
        <dbReference type="EMBL" id="KAK8952841.1"/>
    </source>
</evidence>
<protein>
    <submittedName>
        <fullName evidence="2">Uncharacterized protein</fullName>
    </submittedName>
</protein>
<evidence type="ECO:0000313" key="3">
    <source>
        <dbReference type="Proteomes" id="UP001412067"/>
    </source>
</evidence>